<gene>
    <name evidence="1" type="ORF">BEN51_04220</name>
</gene>
<dbReference type="AlphaFoldDB" id="A0A343JB01"/>
<evidence type="ECO:0000313" key="1">
    <source>
        <dbReference type="EMBL" id="ASW42709.1"/>
    </source>
</evidence>
<dbReference type="RefSeq" id="WP_119864845.1">
    <property type="nucleotide sequence ID" value="NZ_CP016786.1"/>
</dbReference>
<accession>A0A343JB01</accession>
<evidence type="ECO:0000313" key="2">
    <source>
        <dbReference type="Proteomes" id="UP000264883"/>
    </source>
</evidence>
<protein>
    <submittedName>
        <fullName evidence="1">Uncharacterized protein</fullName>
    </submittedName>
</protein>
<organism evidence="1 2">
    <name type="scientific">Clostridium isatidis</name>
    <dbReference type="NCBI Taxonomy" id="182773"/>
    <lineage>
        <taxon>Bacteria</taxon>
        <taxon>Bacillati</taxon>
        <taxon>Bacillota</taxon>
        <taxon>Clostridia</taxon>
        <taxon>Eubacteriales</taxon>
        <taxon>Clostridiaceae</taxon>
        <taxon>Clostridium</taxon>
    </lineage>
</organism>
<dbReference type="EMBL" id="CP016786">
    <property type="protein sequence ID" value="ASW42709.1"/>
    <property type="molecule type" value="Genomic_DNA"/>
</dbReference>
<keyword evidence="2" id="KW-1185">Reference proteome</keyword>
<proteinExistence type="predicted"/>
<sequence>MFVEVIRKETFNNKIKIRFNNIIEGFEKFNYFNIIPKENDELIEQEKKFIKLIKEFFKINSSTVIIDFYKNRLNKEAINIIKANLRSEEFNIINKILNTGSSEDVYFQINNIDYLDPLVKLCTREIFFITFYFDKGTLWGNYNMTFPFFYESKEAIADYEKAIVNNLECRIYI</sequence>
<dbReference type="Proteomes" id="UP000264883">
    <property type="component" value="Chromosome"/>
</dbReference>
<dbReference type="KEGG" id="cia:BEN51_04220"/>
<reference evidence="1 2" key="1">
    <citation type="submission" date="2016-08" db="EMBL/GenBank/DDBJ databases">
        <title>Complete Genome Sequence Of The Indigo Reducing Clostridium isatidis DSM15098.</title>
        <authorList>
            <person name="Little G.T."/>
            <person name="Minton N.P."/>
        </authorList>
    </citation>
    <scope>NUCLEOTIDE SEQUENCE [LARGE SCALE GENOMIC DNA]</scope>
    <source>
        <strain evidence="1 2">DSM 15098</strain>
    </source>
</reference>
<dbReference type="OrthoDB" id="1952652at2"/>
<name>A0A343JB01_9CLOT</name>